<dbReference type="Proteomes" id="UP000054558">
    <property type="component" value="Unassembled WGS sequence"/>
</dbReference>
<dbReference type="PANTHER" id="PTHR34290">
    <property type="entry name" value="SI:CH73-390P7.2"/>
    <property type="match status" value="1"/>
</dbReference>
<dbReference type="GO" id="GO:0005739">
    <property type="term" value="C:mitochondrion"/>
    <property type="evidence" value="ECO:0000318"/>
    <property type="project" value="GO_Central"/>
</dbReference>
<dbReference type="OrthoDB" id="441708at2759"/>
<dbReference type="InterPro" id="IPR044691">
    <property type="entry name" value="DCC1_Trx"/>
</dbReference>
<sequence>MGSQAMSGRVSQQLARSFSLLQKHGSGSLTARSGVRRLYGHNAATLLQKQPRSSRAEPNAAKSINVGRNSTPRSEKLDWGPLYPLAGLRERSELIGGDSQRAGFSARASAEAQTVARDNAEVASAPLPVEEKWEIKMLYDGECPLCMREVDMLRKRDAGSGKINFVDIASDSYDPSENANIDFEAAMGRIHGIQRDGTVVTNVEAFRKFYEAVGLGWVYAITKNKAVLKAADAVYDVWAKYRMQVTGRPPIEQVLEEKRKRQEQLKGASKDRCRMDPTEF</sequence>
<reference evidence="2 3" key="1">
    <citation type="journal article" date="2014" name="Nat. Commun.">
        <title>Klebsormidium flaccidum genome reveals primary factors for plant terrestrial adaptation.</title>
        <authorList>
            <person name="Hori K."/>
            <person name="Maruyama F."/>
            <person name="Fujisawa T."/>
            <person name="Togashi T."/>
            <person name="Yamamoto N."/>
            <person name="Seo M."/>
            <person name="Sato S."/>
            <person name="Yamada T."/>
            <person name="Mori H."/>
            <person name="Tajima N."/>
            <person name="Moriyama T."/>
            <person name="Ikeuchi M."/>
            <person name="Watanabe M."/>
            <person name="Wada H."/>
            <person name="Kobayashi K."/>
            <person name="Saito M."/>
            <person name="Masuda T."/>
            <person name="Sasaki-Sekimoto Y."/>
            <person name="Mashiguchi K."/>
            <person name="Awai K."/>
            <person name="Shimojima M."/>
            <person name="Masuda S."/>
            <person name="Iwai M."/>
            <person name="Nobusawa T."/>
            <person name="Narise T."/>
            <person name="Kondo S."/>
            <person name="Saito H."/>
            <person name="Sato R."/>
            <person name="Murakawa M."/>
            <person name="Ihara Y."/>
            <person name="Oshima-Yamada Y."/>
            <person name="Ohtaka K."/>
            <person name="Satoh M."/>
            <person name="Sonobe K."/>
            <person name="Ishii M."/>
            <person name="Ohtani R."/>
            <person name="Kanamori-Sato M."/>
            <person name="Honoki R."/>
            <person name="Miyazaki D."/>
            <person name="Mochizuki H."/>
            <person name="Umetsu J."/>
            <person name="Higashi K."/>
            <person name="Shibata D."/>
            <person name="Kamiya Y."/>
            <person name="Sato N."/>
            <person name="Nakamura Y."/>
            <person name="Tabata S."/>
            <person name="Ida S."/>
            <person name="Kurokawa K."/>
            <person name="Ohta H."/>
        </authorList>
    </citation>
    <scope>NUCLEOTIDE SEQUENCE [LARGE SCALE GENOMIC DNA]</scope>
    <source>
        <strain evidence="2 3">NIES-2285</strain>
    </source>
</reference>
<evidence type="ECO:0000313" key="3">
    <source>
        <dbReference type="Proteomes" id="UP000054558"/>
    </source>
</evidence>
<feature type="region of interest" description="Disordered" evidence="1">
    <location>
        <begin position="258"/>
        <end position="280"/>
    </location>
</feature>
<dbReference type="InterPro" id="IPR007263">
    <property type="entry name" value="DCC1-like"/>
</dbReference>
<feature type="region of interest" description="Disordered" evidence="1">
    <location>
        <begin position="45"/>
        <end position="75"/>
    </location>
</feature>
<dbReference type="Pfam" id="PF04134">
    <property type="entry name" value="DCC1-like"/>
    <property type="match status" value="1"/>
</dbReference>
<evidence type="ECO:0008006" key="4">
    <source>
        <dbReference type="Google" id="ProtNLM"/>
    </source>
</evidence>
<organism evidence="2 3">
    <name type="scientific">Klebsormidium nitens</name>
    <name type="common">Green alga</name>
    <name type="synonym">Ulothrix nitens</name>
    <dbReference type="NCBI Taxonomy" id="105231"/>
    <lineage>
        <taxon>Eukaryota</taxon>
        <taxon>Viridiplantae</taxon>
        <taxon>Streptophyta</taxon>
        <taxon>Klebsormidiophyceae</taxon>
        <taxon>Klebsormidiales</taxon>
        <taxon>Klebsormidiaceae</taxon>
        <taxon>Klebsormidium</taxon>
    </lineage>
</organism>
<accession>A0A1Y1IDU7</accession>
<evidence type="ECO:0000256" key="1">
    <source>
        <dbReference type="SAM" id="MobiDB-lite"/>
    </source>
</evidence>
<dbReference type="GO" id="GO:0015035">
    <property type="term" value="F:protein-disulfide reductase activity"/>
    <property type="evidence" value="ECO:0000318"/>
    <property type="project" value="GO_Central"/>
</dbReference>
<dbReference type="AlphaFoldDB" id="A0A1Y1IDU7"/>
<keyword evidence="3" id="KW-1185">Reference proteome</keyword>
<name>A0A1Y1IDU7_KLENI</name>
<dbReference type="PANTHER" id="PTHR34290:SF2">
    <property type="entry name" value="OS04G0668800 PROTEIN"/>
    <property type="match status" value="1"/>
</dbReference>
<dbReference type="EMBL" id="DF237266">
    <property type="protein sequence ID" value="GAQ86876.1"/>
    <property type="molecule type" value="Genomic_DNA"/>
</dbReference>
<proteinExistence type="predicted"/>
<protein>
    <recommendedName>
        <fullName evidence="4">Thiol-disulphide oxidoreductase DCC</fullName>
    </recommendedName>
</protein>
<evidence type="ECO:0000313" key="2">
    <source>
        <dbReference type="EMBL" id="GAQ86876.1"/>
    </source>
</evidence>
<gene>
    <name evidence="2" type="ORF">KFL_003170150</name>
</gene>